<evidence type="ECO:0000313" key="4">
    <source>
        <dbReference type="Proteomes" id="UP000588586"/>
    </source>
</evidence>
<feature type="compositionally biased region" description="Low complexity" evidence="1">
    <location>
        <begin position="28"/>
        <end position="45"/>
    </location>
</feature>
<dbReference type="AlphaFoldDB" id="A0A849HLC5"/>
<dbReference type="SUPFAM" id="SSF89392">
    <property type="entry name" value="Prokaryotic lipoproteins and lipoprotein localization factors"/>
    <property type="match status" value="1"/>
</dbReference>
<dbReference type="RefSeq" id="WP_171244609.1">
    <property type="nucleotide sequence ID" value="NZ_JABEPQ010000004.1"/>
</dbReference>
<name>A0A849HLC5_9MICO</name>
<evidence type="ECO:0000256" key="2">
    <source>
        <dbReference type="SAM" id="SignalP"/>
    </source>
</evidence>
<organism evidence="3 4">
    <name type="scientific">Knoellia koreensis</name>
    <dbReference type="NCBI Taxonomy" id="2730921"/>
    <lineage>
        <taxon>Bacteria</taxon>
        <taxon>Bacillati</taxon>
        <taxon>Actinomycetota</taxon>
        <taxon>Actinomycetes</taxon>
        <taxon>Micrococcales</taxon>
        <taxon>Intrasporangiaceae</taxon>
        <taxon>Knoellia</taxon>
    </lineage>
</organism>
<gene>
    <name evidence="3" type="ORF">HJG52_15860</name>
</gene>
<feature type="signal peptide" evidence="2">
    <location>
        <begin position="1"/>
        <end position="19"/>
    </location>
</feature>
<evidence type="ECO:0000256" key="1">
    <source>
        <dbReference type="SAM" id="MobiDB-lite"/>
    </source>
</evidence>
<dbReference type="EMBL" id="JABEPQ010000004">
    <property type="protein sequence ID" value="NNM47473.1"/>
    <property type="molecule type" value="Genomic_DNA"/>
</dbReference>
<evidence type="ECO:0000313" key="3">
    <source>
        <dbReference type="EMBL" id="NNM47473.1"/>
    </source>
</evidence>
<dbReference type="Gene3D" id="2.50.20.20">
    <property type="match status" value="1"/>
</dbReference>
<keyword evidence="2" id="KW-0732">Signal</keyword>
<proteinExistence type="predicted"/>
<dbReference type="InterPro" id="IPR029046">
    <property type="entry name" value="LolA/LolB/LppX"/>
</dbReference>
<comment type="caution">
    <text evidence="3">The sequence shown here is derived from an EMBL/GenBank/DDBJ whole genome shotgun (WGS) entry which is preliminary data.</text>
</comment>
<keyword evidence="4" id="KW-1185">Reference proteome</keyword>
<feature type="region of interest" description="Disordered" evidence="1">
    <location>
        <begin position="21"/>
        <end position="53"/>
    </location>
</feature>
<reference evidence="3 4" key="1">
    <citation type="submission" date="2020-04" db="EMBL/GenBank/DDBJ databases">
        <title>Knoellia sp. isolate from air conditioner.</title>
        <authorList>
            <person name="Chea S."/>
            <person name="Kim D.-U."/>
        </authorList>
    </citation>
    <scope>NUCLEOTIDE SEQUENCE [LARGE SCALE GENOMIC DNA]</scope>
    <source>
        <strain evidence="3 4">DB2414S</strain>
    </source>
</reference>
<sequence length="271" mass="27652">MKKTTIAAGALAVALGLSACGSSGGDSGSKAASSSSSSSSSSSAAPVAKVGDTVDISEAMSKSTEAVKAKKTGHMAMSLGSAGKMEADVDYGGASPSMSMTMDMGGQSLDMVLVDKALYMGGDMFAQMTGGKKWVKADPNGTDPLSQQLKPMFEQMDQMVANPAQQFAAMKGVKGTVTKADASGTTYDIKLTKEQLSAQSGKLPGMDAETLKNLPDGLSYAITLDKDSLPTLVETEVAGQKVAITMSKWGQPVKIAAPPASQVGSLQMPKS</sequence>
<dbReference type="PROSITE" id="PS51257">
    <property type="entry name" value="PROKAR_LIPOPROTEIN"/>
    <property type="match status" value="1"/>
</dbReference>
<feature type="chain" id="PRO_5038711615" description="Lipoprotein" evidence="2">
    <location>
        <begin position="20"/>
        <end position="271"/>
    </location>
</feature>
<accession>A0A849HLC5</accession>
<dbReference type="Proteomes" id="UP000588586">
    <property type="component" value="Unassembled WGS sequence"/>
</dbReference>
<protein>
    <recommendedName>
        <fullName evidence="5">Lipoprotein</fullName>
    </recommendedName>
</protein>
<evidence type="ECO:0008006" key="5">
    <source>
        <dbReference type="Google" id="ProtNLM"/>
    </source>
</evidence>